<sequence>MENPFIITGKIKPEYFCDRDVEAEKIIRKVTSGENIVLMAARRVG</sequence>
<evidence type="ECO:0000313" key="1">
    <source>
        <dbReference type="EMBL" id="EKC64617.1"/>
    </source>
</evidence>
<organism evidence="1">
    <name type="scientific">human gut metagenome</name>
    <dbReference type="NCBI Taxonomy" id="408170"/>
    <lineage>
        <taxon>unclassified sequences</taxon>
        <taxon>metagenomes</taxon>
        <taxon>organismal metagenomes</taxon>
    </lineage>
</organism>
<dbReference type="Gene3D" id="3.40.50.300">
    <property type="entry name" value="P-loop containing nucleotide triphosphate hydrolases"/>
    <property type="match status" value="1"/>
</dbReference>
<accession>K1SVP8</accession>
<protein>
    <submittedName>
        <fullName evidence="1">Uncharacterized protein</fullName>
    </submittedName>
</protein>
<name>K1SVP8_9ZZZZ</name>
<feature type="non-terminal residue" evidence="1">
    <location>
        <position position="45"/>
    </location>
</feature>
<dbReference type="EMBL" id="AJWY01007232">
    <property type="protein sequence ID" value="EKC64617.1"/>
    <property type="molecule type" value="Genomic_DNA"/>
</dbReference>
<dbReference type="AlphaFoldDB" id="K1SVP8"/>
<proteinExistence type="predicted"/>
<dbReference type="InterPro" id="IPR027417">
    <property type="entry name" value="P-loop_NTPase"/>
</dbReference>
<comment type="caution">
    <text evidence="1">The sequence shown here is derived from an EMBL/GenBank/DDBJ whole genome shotgun (WGS) entry which is preliminary data.</text>
</comment>
<gene>
    <name evidence="1" type="ORF">LEA_10746</name>
</gene>
<reference evidence="1" key="1">
    <citation type="journal article" date="2013" name="Environ. Microbiol.">
        <title>Microbiota from the distal guts of lean and obese adolescents exhibit partial functional redundancy besides clear differences in community structure.</title>
        <authorList>
            <person name="Ferrer M."/>
            <person name="Ruiz A."/>
            <person name="Lanza F."/>
            <person name="Haange S.B."/>
            <person name="Oberbach A."/>
            <person name="Till H."/>
            <person name="Bargiela R."/>
            <person name="Campoy C."/>
            <person name="Segura M.T."/>
            <person name="Richter M."/>
            <person name="von Bergen M."/>
            <person name="Seifert J."/>
            <person name="Suarez A."/>
        </authorList>
    </citation>
    <scope>NUCLEOTIDE SEQUENCE</scope>
</reference>